<dbReference type="KEGG" id="cga:Celgi_2568"/>
<sequence length="171" mass="18278">MDGHHANQQDAAVTRAPDHPLGDRVTVTLHHLVDVLDEYADAVLVRDHGVSLNQYLFLAVLSDLDRPDITTLARCLRVTKAAVSKRVGSFVDAGWVTTSADPAHARRVVLALTPAGADLVAVAGARLEDEFTNAFAQVTDVDLTALHTDLKTVLAVMQTALAQRDPGSPLT</sequence>
<dbReference type="GO" id="GO:0006950">
    <property type="term" value="P:response to stress"/>
    <property type="evidence" value="ECO:0007669"/>
    <property type="project" value="TreeGrafter"/>
</dbReference>
<dbReference type="EMBL" id="CP002665">
    <property type="protein sequence ID" value="AEI13067.1"/>
    <property type="molecule type" value="Genomic_DNA"/>
</dbReference>
<proteinExistence type="predicted"/>
<dbReference type="eggNOG" id="COG1846">
    <property type="taxonomic scope" value="Bacteria"/>
</dbReference>
<dbReference type="PROSITE" id="PS50995">
    <property type="entry name" value="HTH_MARR_2"/>
    <property type="match status" value="1"/>
</dbReference>
<dbReference type="GO" id="GO:0003700">
    <property type="term" value="F:DNA-binding transcription factor activity"/>
    <property type="evidence" value="ECO:0007669"/>
    <property type="project" value="InterPro"/>
</dbReference>
<dbReference type="InterPro" id="IPR039422">
    <property type="entry name" value="MarR/SlyA-like"/>
</dbReference>
<reference evidence="3" key="1">
    <citation type="submission" date="2011-04" db="EMBL/GenBank/DDBJ databases">
        <title>Complete sequence of Cellvibrio gilvus ATCC 13127.</title>
        <authorList>
            <person name="Lucas S."/>
            <person name="Han J."/>
            <person name="Lapidus A."/>
            <person name="Cheng J.-F."/>
            <person name="Goodwin L."/>
            <person name="Pitluck S."/>
            <person name="Peters L."/>
            <person name="Munk A."/>
            <person name="Detter J.C."/>
            <person name="Han C."/>
            <person name="Tapia R."/>
            <person name="Land M."/>
            <person name="Hauser L."/>
            <person name="Kyrpides N."/>
            <person name="Ivanova N."/>
            <person name="Ovchinnikova G."/>
            <person name="Pagani I."/>
            <person name="Mead D."/>
            <person name="Brumm P."/>
            <person name="Woyke T."/>
        </authorList>
    </citation>
    <scope>NUCLEOTIDE SEQUENCE [LARGE SCALE GENOMIC DNA]</scope>
    <source>
        <strain evidence="3">ATCC 13127 / NRRL B-14078</strain>
    </source>
</reference>
<name>F8A374_CELGA</name>
<dbReference type="STRING" id="593907.Celgi_2568"/>
<dbReference type="PANTHER" id="PTHR33164:SF57">
    <property type="entry name" value="MARR-FAMILY TRANSCRIPTIONAL REGULATOR"/>
    <property type="match status" value="1"/>
</dbReference>
<dbReference type="Gene3D" id="1.10.10.10">
    <property type="entry name" value="Winged helix-like DNA-binding domain superfamily/Winged helix DNA-binding domain"/>
    <property type="match status" value="1"/>
</dbReference>
<dbReference type="OrthoDB" id="5143514at2"/>
<dbReference type="SUPFAM" id="SSF46785">
    <property type="entry name" value="Winged helix' DNA-binding domain"/>
    <property type="match status" value="1"/>
</dbReference>
<gene>
    <name evidence="2" type="ordered locus">Celgi_2568</name>
</gene>
<evidence type="ECO:0000313" key="2">
    <source>
        <dbReference type="EMBL" id="AEI13067.1"/>
    </source>
</evidence>
<evidence type="ECO:0000313" key="3">
    <source>
        <dbReference type="Proteomes" id="UP000000485"/>
    </source>
</evidence>
<dbReference type="InterPro" id="IPR000835">
    <property type="entry name" value="HTH_MarR-typ"/>
</dbReference>
<dbReference type="Proteomes" id="UP000000485">
    <property type="component" value="Chromosome"/>
</dbReference>
<dbReference type="RefSeq" id="WP_013884584.1">
    <property type="nucleotide sequence ID" value="NC_015671.1"/>
</dbReference>
<dbReference type="Pfam" id="PF12802">
    <property type="entry name" value="MarR_2"/>
    <property type="match status" value="1"/>
</dbReference>
<dbReference type="HOGENOM" id="CLU_1657682_0_0_11"/>
<feature type="domain" description="HTH marR-type" evidence="1">
    <location>
        <begin position="22"/>
        <end position="155"/>
    </location>
</feature>
<dbReference type="PANTHER" id="PTHR33164">
    <property type="entry name" value="TRANSCRIPTIONAL REGULATOR, MARR FAMILY"/>
    <property type="match status" value="1"/>
</dbReference>
<accession>F8A374</accession>
<organism evidence="2 3">
    <name type="scientific">Cellulomonas gilvus (strain ATCC 13127 / NRRL B-14078)</name>
    <name type="common">Cellvibrio gilvus</name>
    <dbReference type="NCBI Taxonomy" id="593907"/>
    <lineage>
        <taxon>Bacteria</taxon>
        <taxon>Bacillati</taxon>
        <taxon>Actinomycetota</taxon>
        <taxon>Actinomycetes</taxon>
        <taxon>Micrococcales</taxon>
        <taxon>Cellulomonadaceae</taxon>
        <taxon>Cellulomonas</taxon>
    </lineage>
</organism>
<dbReference type="AlphaFoldDB" id="F8A374"/>
<evidence type="ECO:0000259" key="1">
    <source>
        <dbReference type="PROSITE" id="PS50995"/>
    </source>
</evidence>
<protein>
    <submittedName>
        <fullName evidence="2">Transcriptional regulator, MarR family</fullName>
    </submittedName>
</protein>
<dbReference type="SMART" id="SM00347">
    <property type="entry name" value="HTH_MARR"/>
    <property type="match status" value="1"/>
</dbReference>
<dbReference type="InterPro" id="IPR036388">
    <property type="entry name" value="WH-like_DNA-bd_sf"/>
</dbReference>
<dbReference type="InterPro" id="IPR036390">
    <property type="entry name" value="WH_DNA-bd_sf"/>
</dbReference>
<keyword evidence="3" id="KW-1185">Reference proteome</keyword>